<comment type="caution">
    <text evidence="2">The sequence shown here is derived from an EMBL/GenBank/DDBJ whole genome shotgun (WGS) entry which is preliminary data.</text>
</comment>
<keyword evidence="3" id="KW-1185">Reference proteome</keyword>
<organism evidence="2 3">
    <name type="scientific">Streptomyces olivaceiscleroticus</name>
    <dbReference type="NCBI Taxonomy" id="68245"/>
    <lineage>
        <taxon>Bacteria</taxon>
        <taxon>Bacillati</taxon>
        <taxon>Actinomycetota</taxon>
        <taxon>Actinomycetes</taxon>
        <taxon>Kitasatosporales</taxon>
        <taxon>Streptomycetaceae</taxon>
        <taxon>Streptomyces</taxon>
    </lineage>
</organism>
<evidence type="ECO:0000313" key="3">
    <source>
        <dbReference type="Proteomes" id="UP001500909"/>
    </source>
</evidence>
<gene>
    <name evidence="2" type="ORF">GCM10010361_77670</name>
</gene>
<dbReference type="Gene3D" id="1.10.443.10">
    <property type="entry name" value="Intergrase catalytic core"/>
    <property type="match status" value="1"/>
</dbReference>
<dbReference type="RefSeq" id="WP_346100391.1">
    <property type="nucleotide sequence ID" value="NZ_BAAABY010000070.1"/>
</dbReference>
<dbReference type="InterPro" id="IPR013762">
    <property type="entry name" value="Integrase-like_cat_sf"/>
</dbReference>
<proteinExistence type="predicted"/>
<evidence type="ECO:0008006" key="4">
    <source>
        <dbReference type="Google" id="ProtNLM"/>
    </source>
</evidence>
<name>A0ABN1BND4_9ACTN</name>
<dbReference type="InterPro" id="IPR011010">
    <property type="entry name" value="DNA_brk_join_enz"/>
</dbReference>
<dbReference type="EMBL" id="BAAABY010000070">
    <property type="protein sequence ID" value="GAA0500686.1"/>
    <property type="molecule type" value="Genomic_DNA"/>
</dbReference>
<reference evidence="2 3" key="1">
    <citation type="journal article" date="2019" name="Int. J. Syst. Evol. Microbiol.">
        <title>The Global Catalogue of Microorganisms (GCM) 10K type strain sequencing project: providing services to taxonomists for standard genome sequencing and annotation.</title>
        <authorList>
            <consortium name="The Broad Institute Genomics Platform"/>
            <consortium name="The Broad Institute Genome Sequencing Center for Infectious Disease"/>
            <person name="Wu L."/>
            <person name="Ma J."/>
        </authorList>
    </citation>
    <scope>NUCLEOTIDE SEQUENCE [LARGE SCALE GENOMIC DNA]</scope>
    <source>
        <strain evidence="2 3">JCM 4805</strain>
    </source>
</reference>
<accession>A0ABN1BND4</accession>
<dbReference type="SUPFAM" id="SSF56349">
    <property type="entry name" value="DNA breaking-rejoining enzymes"/>
    <property type="match status" value="1"/>
</dbReference>
<dbReference type="Proteomes" id="UP001500909">
    <property type="component" value="Unassembled WGS sequence"/>
</dbReference>
<evidence type="ECO:0000256" key="1">
    <source>
        <dbReference type="ARBA" id="ARBA00023172"/>
    </source>
</evidence>
<protein>
    <recommendedName>
        <fullName evidence="4">Tyr recombinase domain-containing protein</fullName>
    </recommendedName>
</protein>
<keyword evidence="1" id="KW-0233">DNA recombination</keyword>
<evidence type="ECO:0000313" key="2">
    <source>
        <dbReference type="EMBL" id="GAA0500686.1"/>
    </source>
</evidence>
<sequence>MSAYPSAVQVLANVVERVAPRDPEAWAARPALKRGVEVSAARARQLRFTVRQLASAVGHADMPPGCGESLQVLLSAEGVDTFLDLAADGTFRDAARPALLGRPLSWNALASLRDCVKILAEETDIEVRLPRIEGMVRGPQITPAQAAALYRRLADQAAANPQRPFVARTLAAVAVILDTGMQTGDMVTRRLEHLDLETGTLECLYRPQNFPEAEGVTAVLPLREGTVIALKGWLEHRQRLVDALEGQDPEALWVTVKPSPRSDGSSYEAGLPLLERGFRRAHRRGVSRLNELLAGAWDEATRGPWRPLPTTPEALRRVVDVDALVPELAELHGRNPEVVRPEPWAAGPHPGVPAHVKHGEEYAYNEYDCRCKDCYLQMVKLRALRKDLKAG</sequence>